<dbReference type="Proteomes" id="UP001253637">
    <property type="component" value="Segment"/>
</dbReference>
<evidence type="ECO:0000256" key="1">
    <source>
        <dbReference type="SAM" id="MobiDB-lite"/>
    </source>
</evidence>
<name>A0A811BP69_9VIRU</name>
<protein>
    <submittedName>
        <fullName evidence="2">SPRY incomplete domain containing protein</fullName>
    </submittedName>
</protein>
<feature type="compositionally biased region" description="Low complexity" evidence="1">
    <location>
        <begin position="76"/>
        <end position="87"/>
    </location>
</feature>
<organism evidence="2 3">
    <name type="scientific">Pandoravirus japonicus</name>
    <dbReference type="NCBI Taxonomy" id="2823154"/>
    <lineage>
        <taxon>Viruses</taxon>
        <taxon>Pandoravirus</taxon>
    </lineage>
</organism>
<sequence length="239" mass="24152">MSAVAGVLAVACIAYGPANPTLCVTALAVVVGLWVAGATTMSTVLCAAPGPIPVAAAPRARSAESRTQDDTGRPVAATADGARGNAAHYDTRDAPGDPPHATTTCTPSRVVATRAAHSTGRHEASYVVAMPCFLGVREAVGTALGTTWPRPDLALLSPSGHLVYRHNGEIDTTGVALPRPLATGDTVTVRLDADAGRVVFTVNGDHAGPPVSLLVGGAYAFVATDPATAATISMIADRR</sequence>
<dbReference type="InterPro" id="IPR043136">
    <property type="entry name" value="B30.2/SPRY_sf"/>
</dbReference>
<feature type="compositionally biased region" description="Basic and acidic residues" evidence="1">
    <location>
        <begin position="61"/>
        <end position="72"/>
    </location>
</feature>
<evidence type="ECO:0000313" key="2">
    <source>
        <dbReference type="EMBL" id="BCU03989.1"/>
    </source>
</evidence>
<feature type="region of interest" description="Disordered" evidence="1">
    <location>
        <begin position="56"/>
        <end position="105"/>
    </location>
</feature>
<accession>A0A811BP69</accession>
<dbReference type="EMBL" id="LC625835">
    <property type="protein sequence ID" value="BCU03989.1"/>
    <property type="molecule type" value="Genomic_DNA"/>
</dbReference>
<evidence type="ECO:0000313" key="3">
    <source>
        <dbReference type="Proteomes" id="UP001253637"/>
    </source>
</evidence>
<dbReference type="Gene3D" id="2.60.120.920">
    <property type="match status" value="1"/>
</dbReference>
<proteinExistence type="predicted"/>
<reference evidence="2" key="1">
    <citation type="submission" date="2021-04" db="EMBL/GenBank/DDBJ databases">
        <title>Draft Genome Sequence of Pandoravirus japonicus, Isolated from the Sabaishi River of Niigata, Japan.</title>
        <authorList>
            <person name="Hosokawa N."/>
            <person name="Takahashi H."/>
            <person name="Aoki K."/>
            <person name="Takemura M."/>
        </authorList>
    </citation>
    <scope>NUCLEOTIDE SEQUENCE</scope>
</reference>